<evidence type="ECO:0000313" key="2">
    <source>
        <dbReference type="EMBL" id="KAL1110196.1"/>
    </source>
</evidence>
<feature type="domain" description="Pre-C2HC" evidence="1">
    <location>
        <begin position="52"/>
        <end position="120"/>
    </location>
</feature>
<dbReference type="Pfam" id="PF07530">
    <property type="entry name" value="PRE_C2HC"/>
    <property type="match status" value="1"/>
</dbReference>
<dbReference type="AlphaFoldDB" id="A0ABD0XSN2"/>
<reference evidence="2 3" key="1">
    <citation type="submission" date="2024-07" db="EMBL/GenBank/DDBJ databases">
        <title>Chromosome-level genome assembly of the water stick insect Ranatra chinensis (Heteroptera: Nepidae).</title>
        <authorList>
            <person name="Liu X."/>
        </authorList>
    </citation>
    <scope>NUCLEOTIDE SEQUENCE [LARGE SCALE GENOMIC DNA]</scope>
    <source>
        <strain evidence="2">Cailab_2021Rc</strain>
        <tissue evidence="2">Muscle</tissue>
    </source>
</reference>
<dbReference type="EMBL" id="JBFDAA010000023">
    <property type="protein sequence ID" value="KAL1110196.1"/>
    <property type="molecule type" value="Genomic_DNA"/>
</dbReference>
<dbReference type="PANTHER" id="PTHR33273:SF2">
    <property type="entry name" value="ENDONUCLEASE_EXONUCLEASE_PHOSPHATASE DOMAIN-CONTAINING PROTEIN"/>
    <property type="match status" value="1"/>
</dbReference>
<sequence>MHEVMLTPSTPDAYRSIIRYLTEGKYAFHTYQIKSERVYRVVLRGLHRHTPLHEITRDIEKQGHKVRGVTNALHPKSKMPMPLFFVDLEPAPNNSDIFNICRIFYSEVRVEEPHKRRDVVQCTRCQQFCHTKSYCNRPPRCVHCAGEHDSTTCLKSRDTPATCTLCSGDHPANYRRCQVYKDLQNDARKRTYTQEKRSVDPPPMRASAAVAGSSNKFPILYHLRLPATPR</sequence>
<gene>
    <name evidence="2" type="ORF">AAG570_008273</name>
</gene>
<name>A0ABD0XSN2_9HEMI</name>
<accession>A0ABD0XSN2</accession>
<proteinExistence type="predicted"/>
<dbReference type="SMART" id="SM00596">
    <property type="entry name" value="PRE_C2HC"/>
    <property type="match status" value="1"/>
</dbReference>
<dbReference type="PANTHER" id="PTHR33273">
    <property type="entry name" value="DOMAIN-CONTAINING PROTEIN, PUTATIVE-RELATED"/>
    <property type="match status" value="1"/>
</dbReference>
<organism evidence="2 3">
    <name type="scientific">Ranatra chinensis</name>
    <dbReference type="NCBI Taxonomy" id="642074"/>
    <lineage>
        <taxon>Eukaryota</taxon>
        <taxon>Metazoa</taxon>
        <taxon>Ecdysozoa</taxon>
        <taxon>Arthropoda</taxon>
        <taxon>Hexapoda</taxon>
        <taxon>Insecta</taxon>
        <taxon>Pterygota</taxon>
        <taxon>Neoptera</taxon>
        <taxon>Paraneoptera</taxon>
        <taxon>Hemiptera</taxon>
        <taxon>Heteroptera</taxon>
        <taxon>Panheteroptera</taxon>
        <taxon>Nepomorpha</taxon>
        <taxon>Nepidae</taxon>
        <taxon>Ranatrinae</taxon>
        <taxon>Ranatra</taxon>
    </lineage>
</organism>
<protein>
    <recommendedName>
        <fullName evidence="1">Pre-C2HC domain-containing protein</fullName>
    </recommendedName>
</protein>
<evidence type="ECO:0000259" key="1">
    <source>
        <dbReference type="SMART" id="SM00596"/>
    </source>
</evidence>
<dbReference type="Proteomes" id="UP001558652">
    <property type="component" value="Unassembled WGS sequence"/>
</dbReference>
<dbReference type="InterPro" id="IPR006579">
    <property type="entry name" value="Pre_C2HC_dom"/>
</dbReference>
<comment type="caution">
    <text evidence="2">The sequence shown here is derived from an EMBL/GenBank/DDBJ whole genome shotgun (WGS) entry which is preliminary data.</text>
</comment>
<evidence type="ECO:0000313" key="3">
    <source>
        <dbReference type="Proteomes" id="UP001558652"/>
    </source>
</evidence>
<keyword evidence="3" id="KW-1185">Reference proteome</keyword>